<dbReference type="RefSeq" id="WP_066466436.1">
    <property type="nucleotide sequence ID" value="NZ_MATO01000076.1"/>
</dbReference>
<evidence type="ECO:0000313" key="1">
    <source>
        <dbReference type="EMBL" id="OCS84569.1"/>
    </source>
</evidence>
<proteinExistence type="predicted"/>
<sequence>MWIQHKGRLIQAKDASRHRYKTYLKEDVLAELKTLAATHNTEIGYLLENGVYHLLQHDTLTLQKHPRCAKKEFRTTMDAELFAALSERAASLRVPKNRLIEEAVQYIDVSTLKHKDYRYRIETR</sequence>
<dbReference type="OrthoDB" id="2437085at2"/>
<gene>
    <name evidence="1" type="ORF">A6K76_15515</name>
</gene>
<name>A0A1C0YBR5_9BACL</name>
<protein>
    <recommendedName>
        <fullName evidence="3">rRNA methyltransferase</fullName>
    </recommendedName>
</protein>
<accession>A0A1C0YBR5</accession>
<evidence type="ECO:0008006" key="3">
    <source>
        <dbReference type="Google" id="ProtNLM"/>
    </source>
</evidence>
<organism evidence="1 2">
    <name type="scientific">Caryophanon latum</name>
    <dbReference type="NCBI Taxonomy" id="33977"/>
    <lineage>
        <taxon>Bacteria</taxon>
        <taxon>Bacillati</taxon>
        <taxon>Bacillota</taxon>
        <taxon>Bacilli</taxon>
        <taxon>Bacillales</taxon>
        <taxon>Caryophanaceae</taxon>
        <taxon>Caryophanon</taxon>
    </lineage>
</organism>
<dbReference type="Proteomes" id="UP000093482">
    <property type="component" value="Unassembled WGS sequence"/>
</dbReference>
<keyword evidence="2" id="KW-1185">Reference proteome</keyword>
<comment type="caution">
    <text evidence="1">The sequence shown here is derived from an EMBL/GenBank/DDBJ whole genome shotgun (WGS) entry which is preliminary data.</text>
</comment>
<dbReference type="EMBL" id="MATO01000076">
    <property type="protein sequence ID" value="OCS84569.1"/>
    <property type="molecule type" value="Genomic_DNA"/>
</dbReference>
<evidence type="ECO:0000313" key="2">
    <source>
        <dbReference type="Proteomes" id="UP000093482"/>
    </source>
</evidence>
<dbReference type="AlphaFoldDB" id="A0A1C0YBR5"/>
<reference evidence="1 2" key="1">
    <citation type="submission" date="2016-07" db="EMBL/GenBank/DDBJ databases">
        <title>Caryophanon latum genome sequencing.</title>
        <authorList>
            <person name="Verma A."/>
            <person name="Pal Y."/>
            <person name="Krishnamurthi S."/>
        </authorList>
    </citation>
    <scope>NUCLEOTIDE SEQUENCE [LARGE SCALE GENOMIC DNA]</scope>
    <source>
        <strain evidence="1 2">DSM 14151</strain>
    </source>
</reference>